<evidence type="ECO:0008006" key="4">
    <source>
        <dbReference type="Google" id="ProtNLM"/>
    </source>
</evidence>
<reference evidence="2 3" key="1">
    <citation type="journal article" date="2024" name="Proc. Natl. Acad. Sci. U.S.A.">
        <title>The genetic regulatory architecture and epigenomic basis for age-related changes in rattlesnake venom.</title>
        <authorList>
            <person name="Hogan M.P."/>
            <person name="Holding M.L."/>
            <person name="Nystrom G.S."/>
            <person name="Colston T.J."/>
            <person name="Bartlett D.A."/>
            <person name="Mason A.J."/>
            <person name="Ellsworth S.A."/>
            <person name="Rautsaw R.M."/>
            <person name="Lawrence K.C."/>
            <person name="Strickland J.L."/>
            <person name="He B."/>
            <person name="Fraser P."/>
            <person name="Margres M.J."/>
            <person name="Gilbert D.M."/>
            <person name="Gibbs H.L."/>
            <person name="Parkinson C.L."/>
            <person name="Rokyta D.R."/>
        </authorList>
    </citation>
    <scope>NUCLEOTIDE SEQUENCE [LARGE SCALE GENOMIC DNA]</scope>
    <source>
        <strain evidence="2">DRR0105</strain>
    </source>
</reference>
<protein>
    <recommendedName>
        <fullName evidence="4">60S ribosomal protein L41</fullName>
    </recommendedName>
</protein>
<evidence type="ECO:0000256" key="1">
    <source>
        <dbReference type="SAM" id="MobiDB-lite"/>
    </source>
</evidence>
<evidence type="ECO:0000313" key="3">
    <source>
        <dbReference type="Proteomes" id="UP001474421"/>
    </source>
</evidence>
<evidence type="ECO:0000313" key="2">
    <source>
        <dbReference type="EMBL" id="KAK9396644.1"/>
    </source>
</evidence>
<feature type="region of interest" description="Disordered" evidence="1">
    <location>
        <begin position="1"/>
        <end position="20"/>
    </location>
</feature>
<accession>A0AAW1B3J7</accession>
<sequence length="20" mass="2655">MPRRRKGRRMRIRRRGKMTR</sequence>
<comment type="caution">
    <text evidence="2">The sequence shown here is derived from an EMBL/GenBank/DDBJ whole genome shotgun (WGS) entry which is preliminary data.</text>
</comment>
<dbReference type="EMBL" id="JAOTOJ010000008">
    <property type="protein sequence ID" value="KAK9396644.1"/>
    <property type="molecule type" value="Genomic_DNA"/>
</dbReference>
<dbReference type="Proteomes" id="UP001474421">
    <property type="component" value="Unassembled WGS sequence"/>
</dbReference>
<keyword evidence="3" id="KW-1185">Reference proteome</keyword>
<name>A0AAW1B3J7_CROAD</name>
<proteinExistence type="predicted"/>
<gene>
    <name evidence="2" type="ORF">NXF25_020005</name>
</gene>
<organism evidence="2 3">
    <name type="scientific">Crotalus adamanteus</name>
    <name type="common">Eastern diamondback rattlesnake</name>
    <dbReference type="NCBI Taxonomy" id="8729"/>
    <lineage>
        <taxon>Eukaryota</taxon>
        <taxon>Metazoa</taxon>
        <taxon>Chordata</taxon>
        <taxon>Craniata</taxon>
        <taxon>Vertebrata</taxon>
        <taxon>Euteleostomi</taxon>
        <taxon>Lepidosauria</taxon>
        <taxon>Squamata</taxon>
        <taxon>Bifurcata</taxon>
        <taxon>Unidentata</taxon>
        <taxon>Episquamata</taxon>
        <taxon>Toxicofera</taxon>
        <taxon>Serpentes</taxon>
        <taxon>Colubroidea</taxon>
        <taxon>Viperidae</taxon>
        <taxon>Crotalinae</taxon>
        <taxon>Crotalus</taxon>
    </lineage>
</organism>
<dbReference type="AlphaFoldDB" id="A0AAW1B3J7"/>